<accession>A0A9X1VKW1</accession>
<dbReference type="NCBIfam" id="TIGR04131">
    <property type="entry name" value="Bac_Flav_CTERM"/>
    <property type="match status" value="1"/>
</dbReference>
<dbReference type="RefSeq" id="WP_242177003.1">
    <property type="nucleotide sequence ID" value="NZ_JAKQYM010000001.1"/>
</dbReference>
<gene>
    <name evidence="2" type="ORF">MC378_01805</name>
</gene>
<dbReference type="InterPro" id="IPR026341">
    <property type="entry name" value="T9SS_type_B"/>
</dbReference>
<dbReference type="InterPro" id="IPR013783">
    <property type="entry name" value="Ig-like_fold"/>
</dbReference>
<dbReference type="SUPFAM" id="SSF82171">
    <property type="entry name" value="DPP6 N-terminal domain-like"/>
    <property type="match status" value="1"/>
</dbReference>
<dbReference type="SUPFAM" id="SSF49299">
    <property type="entry name" value="PKD domain"/>
    <property type="match status" value="1"/>
</dbReference>
<dbReference type="AlphaFoldDB" id="A0A9X1VKW1"/>
<dbReference type="Gene3D" id="2.120.10.30">
    <property type="entry name" value="TolB, C-terminal domain"/>
    <property type="match status" value="1"/>
</dbReference>
<reference evidence="2" key="1">
    <citation type="submission" date="2022-02" db="EMBL/GenBank/DDBJ databases">
        <title>Polaribacter sp. MSW13, isolated from seawater.</title>
        <authorList>
            <person name="Kristyanto S."/>
            <person name="Jung J."/>
            <person name="Jeon C.O."/>
        </authorList>
    </citation>
    <scope>NUCLEOTIDE SEQUENCE</scope>
    <source>
        <strain evidence="2">MSW13</strain>
    </source>
</reference>
<dbReference type="Proteomes" id="UP001139369">
    <property type="component" value="Unassembled WGS sequence"/>
</dbReference>
<protein>
    <submittedName>
        <fullName evidence="2">T9SS type B sorting domain-containing protein</fullName>
    </submittedName>
</protein>
<feature type="domain" description="PKD" evidence="1">
    <location>
        <begin position="373"/>
        <end position="412"/>
    </location>
</feature>
<dbReference type="Pfam" id="PF18911">
    <property type="entry name" value="PKD_4"/>
    <property type="match status" value="1"/>
</dbReference>
<dbReference type="PROSITE" id="PS50093">
    <property type="entry name" value="PKD"/>
    <property type="match status" value="1"/>
</dbReference>
<dbReference type="InterPro" id="IPR035986">
    <property type="entry name" value="PKD_dom_sf"/>
</dbReference>
<proteinExistence type="predicted"/>
<name>A0A9X1VKW1_9FLAO</name>
<comment type="caution">
    <text evidence="2">The sequence shown here is derived from an EMBL/GenBank/DDBJ whole genome shotgun (WGS) entry which is preliminary data.</text>
</comment>
<evidence type="ECO:0000259" key="1">
    <source>
        <dbReference type="PROSITE" id="PS50093"/>
    </source>
</evidence>
<sequence>MTVLRGSSSISDPQGNLLFYSDGETIWNKNHEIMINGEGLFGDLGNTQSSIIIPKPNSTNTYYIFTTQKEEKSNPLVYPGIYHSEIEFSNTYPLGRVKFKNMRIANSTTNKITAVHHKNGEDIWVISYGSDSYQGVNDIFYATLITKDGVNRSPINSQIEHLKFNTSLPGEMKASPDGSKIALYNDGVIYLLNFNNETGELTKNKFTTIAEFVGGYSSYGLSFSPDSKLLYYSANYADRNGSSYRIMQLPLDHPDEYYKGEPIFITEPNRLSASINLGSDGKIYVAQVFYESLYDENDTYLGFEFLPIKTIGVINEPNKLGVAADYTHDVINLEDGFSFRGLPNFIQSYFRNRIVSENTCVTDTFHFSLDAYNPITAANWDFGDGNGFTSTDLNTSYQYATPGKYIVTCIVTINGTDIPFYKEIVVYPLPEVTPDQELIQCDINNDGVDYFNLFNIADKVVRNPINTNFIFYRNRTDAENNQNSIANPEAFENESNPQELFVRVISDKGCASITNFFIESKFVSLGNIDEMFTCDSSDQLNGDSNGAFDLREKRREIRQNFSLDNTNKIRFYPTLIDAQTTSNLLPEYFISPSTTIYVRVDNDLGCGGMEPISLTVNTAPIINLNDSYTICDIPSQHPPIILDGNSFNHRYEWKDENGNIISTNREYTLNTTGNFSLTAYRTENGIECSSDKEFTVINPDAAIFNQIIVDTETENNTIFVSLNGNSNYEFSLDNTSFFGNGLDYTFNNVNPGLRTIYVRDLNNCEPPIQTNVSVIGYQKFFTPNGDGNNDYWNVKGLDSTFFKSVKIIIFDRFGNIVHTITEFGTQGWDGTYNGKLLTSNSYWFKAEIVDLEDNHINESGNFSLVRK</sequence>
<dbReference type="Gene3D" id="2.60.40.10">
    <property type="entry name" value="Immunoglobulins"/>
    <property type="match status" value="1"/>
</dbReference>
<dbReference type="CDD" id="cd00146">
    <property type="entry name" value="PKD"/>
    <property type="match status" value="1"/>
</dbReference>
<organism evidence="2 3">
    <name type="scientific">Polaribacter marinus</name>
    <dbReference type="NCBI Taxonomy" id="2916838"/>
    <lineage>
        <taxon>Bacteria</taxon>
        <taxon>Pseudomonadati</taxon>
        <taxon>Bacteroidota</taxon>
        <taxon>Flavobacteriia</taxon>
        <taxon>Flavobacteriales</taxon>
        <taxon>Flavobacteriaceae</taxon>
    </lineage>
</organism>
<dbReference type="InterPro" id="IPR011042">
    <property type="entry name" value="6-blade_b-propeller_TolB-like"/>
</dbReference>
<evidence type="ECO:0000313" key="2">
    <source>
        <dbReference type="EMBL" id="MCI2227883.1"/>
    </source>
</evidence>
<dbReference type="Pfam" id="PF13585">
    <property type="entry name" value="CHU_C"/>
    <property type="match status" value="1"/>
</dbReference>
<evidence type="ECO:0000313" key="3">
    <source>
        <dbReference type="Proteomes" id="UP001139369"/>
    </source>
</evidence>
<dbReference type="EMBL" id="JAKQYM010000001">
    <property type="protein sequence ID" value="MCI2227883.1"/>
    <property type="molecule type" value="Genomic_DNA"/>
</dbReference>
<keyword evidence="3" id="KW-1185">Reference proteome</keyword>
<dbReference type="InterPro" id="IPR000601">
    <property type="entry name" value="PKD_dom"/>
</dbReference>